<accession>A0A8J2WAE5</accession>
<dbReference type="PROSITE" id="PS51938">
    <property type="entry name" value="SUZ_C"/>
    <property type="match status" value="1"/>
</dbReference>
<dbReference type="PROSITE" id="PS51857">
    <property type="entry name" value="CSD_2"/>
    <property type="match status" value="5"/>
</dbReference>
<comment type="caution">
    <text evidence="9">The sequence shown here is derived from an EMBL/GenBank/DDBJ whole genome shotgun (WGS) entry which is preliminary data.</text>
</comment>
<dbReference type="InterPro" id="IPR024642">
    <property type="entry name" value="SUZ-C"/>
</dbReference>
<feature type="region of interest" description="Disordered" evidence="6">
    <location>
        <begin position="631"/>
        <end position="654"/>
    </location>
</feature>
<comment type="subcellular location">
    <subcellularLocation>
        <location evidence="1">Cytoplasm</location>
    </subcellularLocation>
</comment>
<feature type="domain" description="SUZ-C" evidence="8">
    <location>
        <begin position="882"/>
        <end position="922"/>
    </location>
</feature>
<evidence type="ECO:0000256" key="6">
    <source>
        <dbReference type="SAM" id="MobiDB-lite"/>
    </source>
</evidence>
<feature type="domain" description="CSD" evidence="7">
    <location>
        <begin position="458"/>
        <end position="523"/>
    </location>
</feature>
<dbReference type="AlphaFoldDB" id="A0A8J2WAE5"/>
<dbReference type="Gene3D" id="2.40.50.140">
    <property type="entry name" value="Nucleic acid-binding proteins"/>
    <property type="match status" value="6"/>
</dbReference>
<dbReference type="EMBL" id="CAKKLH010000018">
    <property type="protein sequence ID" value="CAH0099384.1"/>
    <property type="molecule type" value="Genomic_DNA"/>
</dbReference>
<evidence type="ECO:0000259" key="8">
    <source>
        <dbReference type="PROSITE" id="PS51938"/>
    </source>
</evidence>
<gene>
    <name evidence="9" type="ORF">DGAL_LOCUS1518</name>
</gene>
<feature type="compositionally biased region" description="Polar residues" evidence="6">
    <location>
        <begin position="924"/>
        <end position="947"/>
    </location>
</feature>
<feature type="domain" description="CSD" evidence="7">
    <location>
        <begin position="655"/>
        <end position="720"/>
    </location>
</feature>
<dbReference type="GO" id="GO:0003723">
    <property type="term" value="F:RNA binding"/>
    <property type="evidence" value="ECO:0007669"/>
    <property type="project" value="UniProtKB-KW"/>
</dbReference>
<sequence length="947" mass="104504">MSTNPQWNSSLYSPKSPAPASLLGFGYSGGSNSSSNLLSSSGATVNGFNNFSSFGRSNSGSGTFFASQTNSASSQFSINNGQGGSISPTLGSSSIGHFPIGTFNANSAFSEETIKTSPAVHLGNGNVHRDGGSNSPNNLGSRETGIIEKLLHSYGFIQCCERQARLFFHFSQFDGNIEHLKIGDPVEFEVTYDRRNGKPIASSVSKIAPEVVLSEERVTGTVTTELGTGQQGRISYENRGECFFLPYGKDDVEGNVTLSVGDKVSFQIATSHSGNLGARYIRLENPAHPVRYQGVVCSLKESFGFIERGDVVREIFFHFSEAKGIADTMELGDDVEFTIQTRNGKEVACSIIKLPSGTVVFEDVNPETLKGQVLKPLERGANIAALNTEPLSGRLRYRGRDRSEVEIPFGDKDQKGEYTLRHGDWVQFNIAVDRRDKLERATNIELQDESFVVSGEKRETGVVAAVKEGYGFIKCAERDARVFFHFSEVISLDEEVDQNSEVEFTMSQDQTQPNKQSAVRIKVLPPGSVQFELITQRNIVGTVTREPSSSWAQRSPSRVNGERSADDMGLVSYQLNGIMEHVPFQMRECDVRNSPRLGDEVEFDLAQVKRTKEHIGLNIRIIQRAQVNKSSNKFSENGENNKNETQHSNGDSNKVQKGFIASLKDTFGFIENLSHDKEIFFHYSHFDGDADSLDLGHEVQYTLTGKTPSSGKISAENVKLLKKGTIARHAIEEEILDGIIVRPLRNVNPDQAQYAGLVKLGADMDAEEVSYEFGITSLANKKDFLQRGDQVQFQIERTEDGKERATRIRVVRKKLRSTVDAIKGQFGFLNYEMEDGKKLFFHLSEVKDNATLLPNDTVEFVLITNQRTGKSSACNIVKMETQRPDWLAARLRTMSIDENGPRFYVLRQPKGPDGTRGFKMAPRSSVSSNGVSAPKTNGDSSETVGNA</sequence>
<comment type="similarity">
    <text evidence="5">Belongs to the UNR family.</text>
</comment>
<evidence type="ECO:0000313" key="10">
    <source>
        <dbReference type="Proteomes" id="UP000789390"/>
    </source>
</evidence>
<dbReference type="SUPFAM" id="SSF50249">
    <property type="entry name" value="Nucleic acid-binding proteins"/>
    <property type="match status" value="5"/>
</dbReference>
<evidence type="ECO:0000256" key="3">
    <source>
        <dbReference type="ARBA" id="ARBA00022737"/>
    </source>
</evidence>
<dbReference type="InterPro" id="IPR011129">
    <property type="entry name" value="CSD"/>
</dbReference>
<keyword evidence="2" id="KW-0963">Cytoplasm</keyword>
<evidence type="ECO:0000256" key="1">
    <source>
        <dbReference type="ARBA" id="ARBA00004496"/>
    </source>
</evidence>
<dbReference type="InterPro" id="IPR012340">
    <property type="entry name" value="NA-bd_OB-fold"/>
</dbReference>
<feature type="compositionally biased region" description="Polar residues" evidence="6">
    <location>
        <begin position="545"/>
        <end position="558"/>
    </location>
</feature>
<dbReference type="Pfam" id="PF00313">
    <property type="entry name" value="CSD"/>
    <property type="match status" value="5"/>
</dbReference>
<keyword evidence="4" id="KW-0694">RNA-binding</keyword>
<dbReference type="InterPro" id="IPR056400">
    <property type="entry name" value="CSDE1"/>
</dbReference>
<evidence type="ECO:0000256" key="2">
    <source>
        <dbReference type="ARBA" id="ARBA00022490"/>
    </source>
</evidence>
<feature type="domain" description="CSD" evidence="7">
    <location>
        <begin position="142"/>
        <end position="206"/>
    </location>
</feature>
<evidence type="ECO:0000256" key="5">
    <source>
        <dbReference type="ARBA" id="ARBA00044751"/>
    </source>
</evidence>
<dbReference type="Pfam" id="PF23456">
    <property type="entry name" value="CSDE1"/>
    <property type="match status" value="3"/>
</dbReference>
<dbReference type="SMART" id="SM00357">
    <property type="entry name" value="CSP"/>
    <property type="match status" value="5"/>
</dbReference>
<proteinExistence type="inferred from homology"/>
<dbReference type="PANTHER" id="PTHR12913">
    <property type="entry name" value="UNR PROTEIN N-RAS UPSTREAM GENE PROTEIN"/>
    <property type="match status" value="1"/>
</dbReference>
<organism evidence="9 10">
    <name type="scientific">Daphnia galeata</name>
    <dbReference type="NCBI Taxonomy" id="27404"/>
    <lineage>
        <taxon>Eukaryota</taxon>
        <taxon>Metazoa</taxon>
        <taxon>Ecdysozoa</taxon>
        <taxon>Arthropoda</taxon>
        <taxon>Crustacea</taxon>
        <taxon>Branchiopoda</taxon>
        <taxon>Diplostraca</taxon>
        <taxon>Cladocera</taxon>
        <taxon>Anomopoda</taxon>
        <taxon>Daphniidae</taxon>
        <taxon>Daphnia</taxon>
    </lineage>
</organism>
<evidence type="ECO:0000313" key="9">
    <source>
        <dbReference type="EMBL" id="CAH0099384.1"/>
    </source>
</evidence>
<dbReference type="PANTHER" id="PTHR12913:SF1">
    <property type="entry name" value="COLD SHOCK DOMAIN-CONTAINING PROTEIN E1"/>
    <property type="match status" value="1"/>
</dbReference>
<dbReference type="InterPro" id="IPR019844">
    <property type="entry name" value="CSD_CS"/>
</dbReference>
<protein>
    <recommendedName>
        <fullName evidence="11">Cold shock domain-containing protein E1</fullName>
    </recommendedName>
</protein>
<name>A0A8J2WAE5_9CRUS</name>
<dbReference type="InterPro" id="IPR002059">
    <property type="entry name" value="CSP_DNA-bd"/>
</dbReference>
<feature type="region of interest" description="Disordered" evidence="6">
    <location>
        <begin position="545"/>
        <end position="564"/>
    </location>
</feature>
<keyword evidence="10" id="KW-1185">Reference proteome</keyword>
<feature type="domain" description="CSD" evidence="7">
    <location>
        <begin position="291"/>
        <end position="353"/>
    </location>
</feature>
<dbReference type="OrthoDB" id="74319at2759"/>
<feature type="region of interest" description="Disordered" evidence="6">
    <location>
        <begin position="907"/>
        <end position="947"/>
    </location>
</feature>
<dbReference type="PROSITE" id="PS00352">
    <property type="entry name" value="CSD_1"/>
    <property type="match status" value="3"/>
</dbReference>
<reference evidence="9" key="1">
    <citation type="submission" date="2021-11" db="EMBL/GenBank/DDBJ databases">
        <authorList>
            <person name="Schell T."/>
        </authorList>
    </citation>
    <scope>NUCLEOTIDE SEQUENCE</scope>
    <source>
        <strain evidence="9">M5</strain>
    </source>
</reference>
<evidence type="ECO:0000259" key="7">
    <source>
        <dbReference type="PROSITE" id="PS51857"/>
    </source>
</evidence>
<feature type="region of interest" description="Disordered" evidence="6">
    <location>
        <begin position="120"/>
        <end position="140"/>
    </location>
</feature>
<dbReference type="GO" id="GO:0005737">
    <property type="term" value="C:cytoplasm"/>
    <property type="evidence" value="ECO:0007669"/>
    <property type="project" value="UniProtKB-SubCell"/>
</dbReference>
<keyword evidence="3" id="KW-0677">Repeat</keyword>
<dbReference type="Pfam" id="PF12901">
    <property type="entry name" value="SUZ-C"/>
    <property type="match status" value="1"/>
</dbReference>
<dbReference type="CDD" id="cd04458">
    <property type="entry name" value="CSP_CDS"/>
    <property type="match status" value="4"/>
</dbReference>
<evidence type="ECO:0000256" key="4">
    <source>
        <dbReference type="ARBA" id="ARBA00022884"/>
    </source>
</evidence>
<feature type="domain" description="CSD" evidence="7">
    <location>
        <begin position="814"/>
        <end position="878"/>
    </location>
</feature>
<evidence type="ECO:0008006" key="11">
    <source>
        <dbReference type="Google" id="ProtNLM"/>
    </source>
</evidence>
<dbReference type="Proteomes" id="UP000789390">
    <property type="component" value="Unassembled WGS sequence"/>
</dbReference>